<dbReference type="GO" id="GO:0001516">
    <property type="term" value="P:prostaglandin biosynthetic process"/>
    <property type="evidence" value="ECO:0007669"/>
    <property type="project" value="TreeGrafter"/>
</dbReference>
<proteinExistence type="predicted"/>
<dbReference type="Pfam" id="PF13911">
    <property type="entry name" value="AhpC-TSA_2"/>
    <property type="match status" value="1"/>
</dbReference>
<sequence length="298" mass="33530">MSEGAAGEALRVFVKEGKVLLELAEQESREGAVQDFIRQKISIERRESLLGLIEAAARLYRSLSVKRIQDAEDFWRRNTHCAALQDALQDLQQLQVQWDAFLQRLDAEAKLGTEALHRDQQLKHVPAETRLRDARTGRAVTLQQYLGGGKKILLVLIRQFSCLLCRLHLQHLQDHQSTLDAHSVKVVVVSFGCEGGASHWLQETGCQYDLLLDPERKLYAAFGLGASVWKVLNFSNMLLYAEYVVNSLPFPRGLPNIQEDMFQLGGDFVVDEHGGVLFSHCCQSPTDRPPLQDIISAL</sequence>
<dbReference type="GO" id="GO:0047017">
    <property type="term" value="F:prostaglandin F synthase activity"/>
    <property type="evidence" value="ECO:0007669"/>
    <property type="project" value="TreeGrafter"/>
</dbReference>
<dbReference type="PANTHER" id="PTHR28630">
    <property type="match status" value="1"/>
</dbReference>
<name>A0AAN7XCE9_ELEMC</name>
<dbReference type="SUPFAM" id="SSF52833">
    <property type="entry name" value="Thioredoxin-like"/>
    <property type="match status" value="1"/>
</dbReference>
<comment type="caution">
    <text evidence="1">The sequence shown here is derived from an EMBL/GenBank/DDBJ whole genome shotgun (WGS) entry which is preliminary data.</text>
</comment>
<dbReference type="NCBIfam" id="NF040769">
    <property type="entry name" value="SelL_rel_redox"/>
    <property type="match status" value="1"/>
</dbReference>
<dbReference type="Proteomes" id="UP001346869">
    <property type="component" value="Unassembled WGS sequence"/>
</dbReference>
<dbReference type="InterPro" id="IPR036249">
    <property type="entry name" value="Thioredoxin-like_sf"/>
</dbReference>
<dbReference type="CDD" id="cd02970">
    <property type="entry name" value="PRX_like2"/>
    <property type="match status" value="1"/>
</dbReference>
<reference evidence="1 2" key="2">
    <citation type="journal article" date="2023" name="Mol. Biol. Evol.">
        <title>Genomics of Secondarily Temperate Adaptation in the Only Non-Antarctic Icefish.</title>
        <authorList>
            <person name="Rivera-Colon A.G."/>
            <person name="Rayamajhi N."/>
            <person name="Minhas B.F."/>
            <person name="Madrigal G."/>
            <person name="Bilyk K.T."/>
            <person name="Yoon V."/>
            <person name="Hune M."/>
            <person name="Gregory S."/>
            <person name="Cheng C.H.C."/>
            <person name="Catchen J.M."/>
        </authorList>
    </citation>
    <scope>NUCLEOTIDE SEQUENCE [LARGE SCALE GENOMIC DNA]</scope>
    <source>
        <strain evidence="1">JMC-PN-2008</strain>
    </source>
</reference>
<gene>
    <name evidence="1" type="ORF">PBY51_011210</name>
</gene>
<dbReference type="InterPro" id="IPR032801">
    <property type="entry name" value="PXL2A/B/C"/>
</dbReference>
<protein>
    <submittedName>
        <fullName evidence="1">Uncharacterized protein</fullName>
    </submittedName>
</protein>
<keyword evidence="2" id="KW-1185">Reference proteome</keyword>
<evidence type="ECO:0000313" key="2">
    <source>
        <dbReference type="Proteomes" id="UP001346869"/>
    </source>
</evidence>
<dbReference type="Gene3D" id="3.40.30.10">
    <property type="entry name" value="Glutaredoxin"/>
    <property type="match status" value="1"/>
</dbReference>
<accession>A0AAN7XCE9</accession>
<organism evidence="1 2">
    <name type="scientific">Eleginops maclovinus</name>
    <name type="common">Patagonian blennie</name>
    <name type="synonym">Eleginus maclovinus</name>
    <dbReference type="NCBI Taxonomy" id="56733"/>
    <lineage>
        <taxon>Eukaryota</taxon>
        <taxon>Metazoa</taxon>
        <taxon>Chordata</taxon>
        <taxon>Craniata</taxon>
        <taxon>Vertebrata</taxon>
        <taxon>Euteleostomi</taxon>
        <taxon>Actinopterygii</taxon>
        <taxon>Neopterygii</taxon>
        <taxon>Teleostei</taxon>
        <taxon>Neoteleostei</taxon>
        <taxon>Acanthomorphata</taxon>
        <taxon>Eupercaria</taxon>
        <taxon>Perciformes</taxon>
        <taxon>Notothenioidei</taxon>
        <taxon>Eleginopidae</taxon>
        <taxon>Eleginops</taxon>
    </lineage>
</organism>
<dbReference type="EMBL" id="JAUZQC010000016">
    <property type="protein sequence ID" value="KAK5858009.1"/>
    <property type="molecule type" value="Genomic_DNA"/>
</dbReference>
<reference evidence="1 2" key="1">
    <citation type="journal article" date="2023" name="Genes (Basel)">
        <title>Chromosome-Level Genome Assembly and Circadian Gene Repertoire of the Patagonia Blennie Eleginops maclovinus-The Closest Ancestral Proxy of Antarctic Cryonotothenioids.</title>
        <authorList>
            <person name="Cheng C.C."/>
            <person name="Rivera-Colon A.G."/>
            <person name="Minhas B.F."/>
            <person name="Wilson L."/>
            <person name="Rayamajhi N."/>
            <person name="Vargas-Chacoff L."/>
            <person name="Catchen J.M."/>
        </authorList>
    </citation>
    <scope>NUCLEOTIDE SEQUENCE [LARGE SCALE GENOMIC DNA]</scope>
    <source>
        <strain evidence="1">JMC-PN-2008</strain>
    </source>
</reference>
<evidence type="ECO:0000313" key="1">
    <source>
        <dbReference type="EMBL" id="KAK5858009.1"/>
    </source>
</evidence>
<dbReference type="PANTHER" id="PTHR28630:SF32">
    <property type="entry name" value="SELENOPROTEIN L"/>
    <property type="match status" value="1"/>
</dbReference>
<dbReference type="AlphaFoldDB" id="A0AAN7XCE9"/>